<evidence type="ECO:0000313" key="2">
    <source>
        <dbReference type="Proteomes" id="UP000694018"/>
    </source>
</evidence>
<sequence>MEKIFQTACLKKKKARDKTYYYIELPENVVFDYYYVELQKFRDRFEIIIKMFSRLDNVKNWTFKRVRNRRFISIPPELVKTLELNTKRRLQVEMVSANKIVIRGAIRNDG</sequence>
<evidence type="ECO:0000313" key="1">
    <source>
        <dbReference type="EMBL" id="QXJ27827.1"/>
    </source>
</evidence>
<dbReference type="KEGG" id="sshi:J5U23_00695"/>
<dbReference type="Proteomes" id="UP000694018">
    <property type="component" value="Chromosome"/>
</dbReference>
<proteinExistence type="predicted"/>
<dbReference type="AlphaFoldDB" id="A0A8F5GSZ1"/>
<dbReference type="EMBL" id="CP077717">
    <property type="protein sequence ID" value="QXJ27827.1"/>
    <property type="molecule type" value="Genomic_DNA"/>
</dbReference>
<dbReference type="RefSeq" id="WP_218266990.1">
    <property type="nucleotide sequence ID" value="NZ_CP077717.1"/>
</dbReference>
<organism evidence="1 2">
    <name type="scientific">Saccharolobus shibatae (strain ATCC 51178 / DSM 5389 / JCM 8931 / NBRC 15437 / B12)</name>
    <name type="common">Sulfolobus shibatae</name>
    <dbReference type="NCBI Taxonomy" id="523848"/>
    <lineage>
        <taxon>Archaea</taxon>
        <taxon>Thermoproteota</taxon>
        <taxon>Thermoprotei</taxon>
        <taxon>Sulfolobales</taxon>
        <taxon>Sulfolobaceae</taxon>
        <taxon>Saccharolobus</taxon>
    </lineage>
</organism>
<name>A0A8F5GSZ1_SACSH</name>
<protein>
    <submittedName>
        <fullName evidence="1">Transcriptional regulator, histone-like protein, AbrB family</fullName>
    </submittedName>
</protein>
<accession>A0A8F5GSZ1</accession>
<reference evidence="1" key="1">
    <citation type="journal article" date="2021" name="Environ. Microbiol.">
        <title>New insights into the diversity and evolution of the archaeal mobilome from three complete genomes of Saccharolobus shibatae.</title>
        <authorList>
            <person name="Medvedeva S."/>
            <person name="Brandt D."/>
            <person name="Cvirkaite-Krupovic V."/>
            <person name="Liu Y."/>
            <person name="Severinov K."/>
            <person name="Ishino S."/>
            <person name="Ishino Y."/>
            <person name="Prangishvili D."/>
            <person name="Kalinowski J."/>
            <person name="Krupovic M."/>
        </authorList>
    </citation>
    <scope>NUCLEOTIDE SEQUENCE</scope>
    <source>
        <strain evidence="1">B12</strain>
    </source>
</reference>
<gene>
    <name evidence="1" type="ORF">J5U23_00695</name>
</gene>
<dbReference type="GeneID" id="65562297"/>